<proteinExistence type="predicted"/>
<dbReference type="AlphaFoldDB" id="A0A9D4T292"/>
<comment type="caution">
    <text evidence="1">The sequence shown here is derived from an EMBL/GenBank/DDBJ whole genome shotgun (WGS) entry which is preliminary data.</text>
</comment>
<protein>
    <submittedName>
        <fullName evidence="1">Uncharacterized protein</fullName>
    </submittedName>
</protein>
<organism evidence="1 2">
    <name type="scientific">Rhipicephalus sanguineus</name>
    <name type="common">Brown dog tick</name>
    <name type="synonym">Ixodes sanguineus</name>
    <dbReference type="NCBI Taxonomy" id="34632"/>
    <lineage>
        <taxon>Eukaryota</taxon>
        <taxon>Metazoa</taxon>
        <taxon>Ecdysozoa</taxon>
        <taxon>Arthropoda</taxon>
        <taxon>Chelicerata</taxon>
        <taxon>Arachnida</taxon>
        <taxon>Acari</taxon>
        <taxon>Parasitiformes</taxon>
        <taxon>Ixodida</taxon>
        <taxon>Ixodoidea</taxon>
        <taxon>Ixodidae</taxon>
        <taxon>Rhipicephalinae</taxon>
        <taxon>Rhipicephalus</taxon>
        <taxon>Rhipicephalus</taxon>
    </lineage>
</organism>
<dbReference type="Proteomes" id="UP000821837">
    <property type="component" value="Chromosome 3"/>
</dbReference>
<accession>A0A9D4T292</accession>
<evidence type="ECO:0000313" key="2">
    <source>
        <dbReference type="Proteomes" id="UP000821837"/>
    </source>
</evidence>
<name>A0A9D4T292_RHISA</name>
<gene>
    <name evidence="1" type="ORF">HPB52_023977</name>
</gene>
<keyword evidence="2" id="KW-1185">Reference proteome</keyword>
<sequence length="149" mass="17043">MEALFKRRNQVRKAVTQAIASIESLLHVERPSVSDLRNIHRILTDQYELLGGIDNEVEDTVDIDHLEAEMEEADVYVRQIILAKNLVEVSALWMFMPKKTANRAHTFTKGDAFKSTAMEQAPEAPLEDQVQEKTRMIPPGLAWTGHKYR</sequence>
<evidence type="ECO:0000313" key="1">
    <source>
        <dbReference type="EMBL" id="KAH7963946.1"/>
    </source>
</evidence>
<reference evidence="1" key="1">
    <citation type="journal article" date="2020" name="Cell">
        <title>Large-Scale Comparative Analyses of Tick Genomes Elucidate Their Genetic Diversity and Vector Capacities.</title>
        <authorList>
            <consortium name="Tick Genome and Microbiome Consortium (TIGMIC)"/>
            <person name="Jia N."/>
            <person name="Wang J."/>
            <person name="Shi W."/>
            <person name="Du L."/>
            <person name="Sun Y."/>
            <person name="Zhan W."/>
            <person name="Jiang J.F."/>
            <person name="Wang Q."/>
            <person name="Zhang B."/>
            <person name="Ji P."/>
            <person name="Bell-Sakyi L."/>
            <person name="Cui X.M."/>
            <person name="Yuan T.T."/>
            <person name="Jiang B.G."/>
            <person name="Yang W.F."/>
            <person name="Lam T.T."/>
            <person name="Chang Q.C."/>
            <person name="Ding S.J."/>
            <person name="Wang X.J."/>
            <person name="Zhu J.G."/>
            <person name="Ruan X.D."/>
            <person name="Zhao L."/>
            <person name="Wei J.T."/>
            <person name="Ye R.Z."/>
            <person name="Que T.C."/>
            <person name="Du C.H."/>
            <person name="Zhou Y.H."/>
            <person name="Cheng J.X."/>
            <person name="Dai P.F."/>
            <person name="Guo W.B."/>
            <person name="Han X.H."/>
            <person name="Huang E.J."/>
            <person name="Li L.F."/>
            <person name="Wei W."/>
            <person name="Gao Y.C."/>
            <person name="Liu J.Z."/>
            <person name="Shao H.Z."/>
            <person name="Wang X."/>
            <person name="Wang C.C."/>
            <person name="Yang T.C."/>
            <person name="Huo Q.B."/>
            <person name="Li W."/>
            <person name="Chen H.Y."/>
            <person name="Chen S.E."/>
            <person name="Zhou L.G."/>
            <person name="Ni X.B."/>
            <person name="Tian J.H."/>
            <person name="Sheng Y."/>
            <person name="Liu T."/>
            <person name="Pan Y.S."/>
            <person name="Xia L.Y."/>
            <person name="Li J."/>
            <person name="Zhao F."/>
            <person name="Cao W.C."/>
        </authorList>
    </citation>
    <scope>NUCLEOTIDE SEQUENCE</scope>
    <source>
        <strain evidence="1">Rsan-2018</strain>
    </source>
</reference>
<dbReference type="EMBL" id="JABSTV010001249">
    <property type="protein sequence ID" value="KAH7963946.1"/>
    <property type="molecule type" value="Genomic_DNA"/>
</dbReference>
<reference evidence="1" key="2">
    <citation type="submission" date="2021-09" db="EMBL/GenBank/DDBJ databases">
        <authorList>
            <person name="Jia N."/>
            <person name="Wang J."/>
            <person name="Shi W."/>
            <person name="Du L."/>
            <person name="Sun Y."/>
            <person name="Zhan W."/>
            <person name="Jiang J."/>
            <person name="Wang Q."/>
            <person name="Zhang B."/>
            <person name="Ji P."/>
            <person name="Sakyi L.B."/>
            <person name="Cui X."/>
            <person name="Yuan T."/>
            <person name="Jiang B."/>
            <person name="Yang W."/>
            <person name="Lam T.T.-Y."/>
            <person name="Chang Q."/>
            <person name="Ding S."/>
            <person name="Wang X."/>
            <person name="Zhu J."/>
            <person name="Ruan X."/>
            <person name="Zhao L."/>
            <person name="Wei J."/>
            <person name="Que T."/>
            <person name="Du C."/>
            <person name="Cheng J."/>
            <person name="Dai P."/>
            <person name="Han X."/>
            <person name="Huang E."/>
            <person name="Gao Y."/>
            <person name="Liu J."/>
            <person name="Shao H."/>
            <person name="Ye R."/>
            <person name="Li L."/>
            <person name="Wei W."/>
            <person name="Wang X."/>
            <person name="Wang C."/>
            <person name="Huo Q."/>
            <person name="Li W."/>
            <person name="Guo W."/>
            <person name="Chen H."/>
            <person name="Chen S."/>
            <person name="Zhou L."/>
            <person name="Zhou L."/>
            <person name="Ni X."/>
            <person name="Tian J."/>
            <person name="Zhou Y."/>
            <person name="Sheng Y."/>
            <person name="Liu T."/>
            <person name="Pan Y."/>
            <person name="Xia L."/>
            <person name="Li J."/>
            <person name="Zhao F."/>
            <person name="Cao W."/>
        </authorList>
    </citation>
    <scope>NUCLEOTIDE SEQUENCE</scope>
    <source>
        <strain evidence="1">Rsan-2018</strain>
        <tissue evidence="1">Larvae</tissue>
    </source>
</reference>